<evidence type="ECO:0000256" key="9">
    <source>
        <dbReference type="ARBA" id="ARBA00023012"/>
    </source>
</evidence>
<dbReference type="SUPFAM" id="SSF55785">
    <property type="entry name" value="PYP-like sensor domain (PAS domain)"/>
    <property type="match status" value="6"/>
</dbReference>
<evidence type="ECO:0000256" key="1">
    <source>
        <dbReference type="ARBA" id="ARBA00000085"/>
    </source>
</evidence>
<dbReference type="InterPro" id="IPR013767">
    <property type="entry name" value="PAS_fold"/>
</dbReference>
<feature type="domain" description="PAS" evidence="14">
    <location>
        <begin position="413"/>
        <end position="466"/>
    </location>
</feature>
<evidence type="ECO:0000256" key="5">
    <source>
        <dbReference type="ARBA" id="ARBA00022679"/>
    </source>
</evidence>
<dbReference type="SMART" id="SM00091">
    <property type="entry name" value="PAS"/>
    <property type="match status" value="6"/>
</dbReference>
<feature type="domain" description="PAC" evidence="15">
    <location>
        <begin position="341"/>
        <end position="393"/>
    </location>
</feature>
<evidence type="ECO:0000259" key="14">
    <source>
        <dbReference type="PROSITE" id="PS50112"/>
    </source>
</evidence>
<dbReference type="InterPro" id="IPR003661">
    <property type="entry name" value="HisK_dim/P_dom"/>
</dbReference>
<dbReference type="FunFam" id="3.30.565.10:FF:000010">
    <property type="entry name" value="Sensor histidine kinase RcsC"/>
    <property type="match status" value="1"/>
</dbReference>
<dbReference type="CDD" id="cd00082">
    <property type="entry name" value="HisKA"/>
    <property type="match status" value="1"/>
</dbReference>
<dbReference type="InterPro" id="IPR035965">
    <property type="entry name" value="PAS-like_dom_sf"/>
</dbReference>
<dbReference type="Proteomes" id="UP000249522">
    <property type="component" value="Unassembled WGS sequence"/>
</dbReference>
<feature type="domain" description="PAS" evidence="14">
    <location>
        <begin position="151"/>
        <end position="212"/>
    </location>
</feature>
<dbReference type="PANTHER" id="PTHR43304:SF1">
    <property type="entry name" value="PAC DOMAIN-CONTAINING PROTEIN"/>
    <property type="match status" value="1"/>
</dbReference>
<evidence type="ECO:0000256" key="2">
    <source>
        <dbReference type="ARBA" id="ARBA00006402"/>
    </source>
</evidence>
<keyword evidence="8" id="KW-0067">ATP-binding</keyword>
<organism evidence="16 17">
    <name type="scientific">Paenibacillus sambharensis</name>
    <dbReference type="NCBI Taxonomy" id="1803190"/>
    <lineage>
        <taxon>Bacteria</taxon>
        <taxon>Bacillati</taxon>
        <taxon>Bacillota</taxon>
        <taxon>Bacilli</taxon>
        <taxon>Bacillales</taxon>
        <taxon>Paenibacillaceae</taxon>
        <taxon>Paenibacillus</taxon>
    </lineage>
</organism>
<evidence type="ECO:0000256" key="12">
    <source>
        <dbReference type="ARBA" id="ARBA00074306"/>
    </source>
</evidence>
<dbReference type="Gene3D" id="1.10.287.130">
    <property type="match status" value="1"/>
</dbReference>
<dbReference type="PROSITE" id="PS50112">
    <property type="entry name" value="PAS"/>
    <property type="match status" value="6"/>
</dbReference>
<feature type="domain" description="Histidine kinase" evidence="13">
    <location>
        <begin position="791"/>
        <end position="1013"/>
    </location>
</feature>
<dbReference type="Pfam" id="PF00989">
    <property type="entry name" value="PAS"/>
    <property type="match status" value="2"/>
</dbReference>
<dbReference type="Gene3D" id="2.10.70.100">
    <property type="match status" value="1"/>
</dbReference>
<dbReference type="InterPro" id="IPR005467">
    <property type="entry name" value="His_kinase_dom"/>
</dbReference>
<dbReference type="CDD" id="cd16922">
    <property type="entry name" value="HATPase_EvgS-ArcB-TorS-like"/>
    <property type="match status" value="1"/>
</dbReference>
<dbReference type="GO" id="GO:0005524">
    <property type="term" value="F:ATP binding"/>
    <property type="evidence" value="ECO:0007669"/>
    <property type="project" value="UniProtKB-KW"/>
</dbReference>
<dbReference type="SUPFAM" id="SSF55874">
    <property type="entry name" value="ATPase domain of HSP90 chaperone/DNA topoisomerase II/histidine kinase"/>
    <property type="match status" value="1"/>
</dbReference>
<dbReference type="AlphaFoldDB" id="A0A2W1L347"/>
<keyword evidence="17" id="KW-1185">Reference proteome</keyword>
<feature type="domain" description="PAC" evidence="15">
    <location>
        <begin position="595"/>
        <end position="646"/>
    </location>
</feature>
<evidence type="ECO:0000313" key="16">
    <source>
        <dbReference type="EMBL" id="PZD94448.1"/>
    </source>
</evidence>
<accession>A0A2W1L347</accession>
<evidence type="ECO:0000256" key="11">
    <source>
        <dbReference type="ARBA" id="ARBA00068150"/>
    </source>
</evidence>
<sequence length="1014" mass="114917">MFRQSRILRRDHVRDQTKNRLSIYEYIYRHAPGGIIVMTPEDGRWRMINPAFCRMLGYPESELLKLSYIDVTYPEDREVTNHHEALAYLLNSPDGVMQTEKRYVRKDGSIISAELHTSLIRDEDTGMPIYLVTHFIETTARKADDQKLLEARDLYDLITKNAQDLISLSSPDGTILYISPSTEETLGYAADEVIGRNRLEFYHPEDAKVMRETSLFSDSDVFTRRLRHKDGHYLWFETSFKVMRSPAGEVTRVLAIGRNVTARIKNEQTLARAQQIALIGSWEWDLLSNKLYFSAEIRRIFGYTIQPVEEDYASFIAAIHPEDAREVGHVIGRTLEGEPTTQTRYRIVLPDNTVKTIHSQWEVTYGDHGQPVQVIGMVQDITAHVAMEEQIKNSERNYRLISDHSRDMISRHAVNDEVTFLYASPACLPLLGYMPQELVGTSGYTHVHPDDRYAVQEFLAASQSDNAPNSTIIFRFMKKDGSHIWFESTIRYTRDEEGRVQDIIAVSRDITERRQSELRLQESEQRFKSLFEYNPSSVFSLDLDGHFRSSNVNMELMTGYSRQQLTGMHFRQLVDEAHLPRALQHFEEVKKGKPQSYEIRITNKDGLHFEASITNVPIIVDDHIVGVYGIAIDITERKRYLEQVEKLSYERELIFNSVSEGIVGIDTNGTVMFFNPAASSLLGLEAQDWHNKQILYSLQHTHADGTHYAPGESPLVKAVRNGTALESSDAIFWRKDGSSFFAEYEVTPLADRGQRKGAVIVFRDKTGEKEIIRAKEYAEQADRSKSEFLAVMSHELRTPLNGIIGMTDLLADTPLSEEQHEFVHIIRDSNDALLRLLNEILDFSKMEAGKMELAAGPFSIRQTIEGVVELFTARAIEKDLTLSCSIGTGIPELLTGDEMKLRQILVNLVGNALKFTEEGSVSVDVSLKALSGSHTCLLAFSVSDTGIGIPEDKQARLFQSFTQLHPSLNRKYGGTGLGLAICKKLIELMDGHISAESEDGIGSTFTFILPFTIA</sequence>
<evidence type="ECO:0000256" key="7">
    <source>
        <dbReference type="ARBA" id="ARBA00022777"/>
    </source>
</evidence>
<feature type="domain" description="PAC" evidence="15">
    <location>
        <begin position="97"/>
        <end position="150"/>
    </location>
</feature>
<name>A0A2W1L347_9BACL</name>
<keyword evidence="6" id="KW-0547">Nucleotide-binding</keyword>
<feature type="domain" description="PAS" evidence="14">
    <location>
        <begin position="36"/>
        <end position="93"/>
    </location>
</feature>
<dbReference type="InterPro" id="IPR013655">
    <property type="entry name" value="PAS_fold_3"/>
</dbReference>
<dbReference type="NCBIfam" id="TIGR00229">
    <property type="entry name" value="sensory_box"/>
    <property type="match status" value="6"/>
</dbReference>
<dbReference type="PROSITE" id="PS50109">
    <property type="entry name" value="HIS_KIN"/>
    <property type="match status" value="1"/>
</dbReference>
<dbReference type="InterPro" id="IPR036097">
    <property type="entry name" value="HisK_dim/P_sf"/>
</dbReference>
<evidence type="ECO:0000256" key="10">
    <source>
        <dbReference type="ARBA" id="ARBA00064003"/>
    </source>
</evidence>
<protein>
    <recommendedName>
        <fullName evidence="12">Circadian input-output histidine kinase CikA</fullName>
        <ecNumber evidence="3">2.7.13.3</ecNumber>
    </recommendedName>
    <alternativeName>
        <fullName evidence="11">Sensory/regulatory protein RpfC</fullName>
    </alternativeName>
</protein>
<comment type="catalytic activity">
    <reaction evidence="1">
        <text>ATP + protein L-histidine = ADP + protein N-phospho-L-histidine.</text>
        <dbReference type="EC" id="2.7.13.3"/>
    </reaction>
</comment>
<feature type="domain" description="PAS" evidence="14">
    <location>
        <begin position="266"/>
        <end position="338"/>
    </location>
</feature>
<comment type="similarity">
    <text evidence="2">In the N-terminal section; belongs to the phytochrome family.</text>
</comment>
<evidence type="ECO:0000313" key="17">
    <source>
        <dbReference type="Proteomes" id="UP000249522"/>
    </source>
</evidence>
<dbReference type="EC" id="2.7.13.3" evidence="3"/>
<dbReference type="Pfam" id="PF02518">
    <property type="entry name" value="HATPase_c"/>
    <property type="match status" value="1"/>
</dbReference>
<keyword evidence="4" id="KW-0597">Phosphoprotein</keyword>
<dbReference type="Gene3D" id="3.30.565.10">
    <property type="entry name" value="Histidine kinase-like ATPase, C-terminal domain"/>
    <property type="match status" value="1"/>
</dbReference>
<dbReference type="InterPro" id="IPR000700">
    <property type="entry name" value="PAS-assoc_C"/>
</dbReference>
<evidence type="ECO:0000256" key="8">
    <source>
        <dbReference type="ARBA" id="ARBA00022840"/>
    </source>
</evidence>
<dbReference type="Pfam" id="PF08447">
    <property type="entry name" value="PAS_3"/>
    <property type="match status" value="3"/>
</dbReference>
<evidence type="ECO:0000256" key="6">
    <source>
        <dbReference type="ARBA" id="ARBA00022741"/>
    </source>
</evidence>
<comment type="caution">
    <text evidence="16">The sequence shown here is derived from an EMBL/GenBank/DDBJ whole genome shotgun (WGS) entry which is preliminary data.</text>
</comment>
<dbReference type="FunFam" id="1.10.287.130:FF:000002">
    <property type="entry name" value="Two-component osmosensing histidine kinase"/>
    <property type="match status" value="1"/>
</dbReference>
<dbReference type="SMART" id="SM00388">
    <property type="entry name" value="HisKA"/>
    <property type="match status" value="1"/>
</dbReference>
<dbReference type="Pfam" id="PF00512">
    <property type="entry name" value="HisKA"/>
    <property type="match status" value="1"/>
</dbReference>
<gene>
    <name evidence="16" type="ORF">DNH61_18830</name>
</gene>
<dbReference type="InterPro" id="IPR000014">
    <property type="entry name" value="PAS"/>
</dbReference>
<evidence type="ECO:0000259" key="15">
    <source>
        <dbReference type="PROSITE" id="PS50113"/>
    </source>
</evidence>
<keyword evidence="7" id="KW-0418">Kinase</keyword>
<evidence type="ECO:0000256" key="3">
    <source>
        <dbReference type="ARBA" id="ARBA00012438"/>
    </source>
</evidence>
<dbReference type="SUPFAM" id="SSF47384">
    <property type="entry name" value="Homodimeric domain of signal transducing histidine kinase"/>
    <property type="match status" value="1"/>
</dbReference>
<proteinExistence type="inferred from homology"/>
<dbReference type="SMART" id="SM00387">
    <property type="entry name" value="HATPase_c"/>
    <property type="match status" value="1"/>
</dbReference>
<dbReference type="OrthoDB" id="9815750at2"/>
<dbReference type="CDD" id="cd00130">
    <property type="entry name" value="PAS"/>
    <property type="match status" value="6"/>
</dbReference>
<feature type="domain" description="PAS" evidence="14">
    <location>
        <begin position="523"/>
        <end position="593"/>
    </location>
</feature>
<dbReference type="Gene3D" id="3.30.450.20">
    <property type="entry name" value="PAS domain"/>
    <property type="match status" value="6"/>
</dbReference>
<dbReference type="InterPro" id="IPR003594">
    <property type="entry name" value="HATPase_dom"/>
</dbReference>
<evidence type="ECO:0000259" key="13">
    <source>
        <dbReference type="PROSITE" id="PS50109"/>
    </source>
</evidence>
<dbReference type="InterPro" id="IPR001610">
    <property type="entry name" value="PAC"/>
</dbReference>
<dbReference type="Pfam" id="PF13426">
    <property type="entry name" value="PAS_9"/>
    <property type="match status" value="1"/>
</dbReference>
<dbReference type="InterPro" id="IPR052162">
    <property type="entry name" value="Sensor_kinase/Photoreceptor"/>
</dbReference>
<dbReference type="InterPro" id="IPR036890">
    <property type="entry name" value="HATPase_C_sf"/>
</dbReference>
<dbReference type="EMBL" id="QKRB01000053">
    <property type="protein sequence ID" value="PZD94448.1"/>
    <property type="molecule type" value="Genomic_DNA"/>
</dbReference>
<dbReference type="PRINTS" id="PR00344">
    <property type="entry name" value="BCTRLSENSOR"/>
</dbReference>
<keyword evidence="5" id="KW-0808">Transferase</keyword>
<dbReference type="GO" id="GO:0006355">
    <property type="term" value="P:regulation of DNA-templated transcription"/>
    <property type="evidence" value="ECO:0007669"/>
    <property type="project" value="InterPro"/>
</dbReference>
<keyword evidence="9" id="KW-0902">Two-component regulatory system</keyword>
<evidence type="ECO:0000256" key="4">
    <source>
        <dbReference type="ARBA" id="ARBA00022553"/>
    </source>
</evidence>
<comment type="subunit">
    <text evidence="10">At low DSF concentrations, interacts with RpfF.</text>
</comment>
<dbReference type="PROSITE" id="PS50113">
    <property type="entry name" value="PAC"/>
    <property type="match status" value="5"/>
</dbReference>
<dbReference type="SMART" id="SM00086">
    <property type="entry name" value="PAC"/>
    <property type="match status" value="6"/>
</dbReference>
<feature type="domain" description="PAS" evidence="14">
    <location>
        <begin position="654"/>
        <end position="700"/>
    </location>
</feature>
<feature type="domain" description="PAC" evidence="15">
    <location>
        <begin position="220"/>
        <end position="272"/>
    </location>
</feature>
<feature type="domain" description="PAC" evidence="15">
    <location>
        <begin position="470"/>
        <end position="522"/>
    </location>
</feature>
<dbReference type="InterPro" id="IPR004358">
    <property type="entry name" value="Sig_transdc_His_kin-like_C"/>
</dbReference>
<dbReference type="PANTHER" id="PTHR43304">
    <property type="entry name" value="PHYTOCHROME-LIKE PROTEIN CPH1"/>
    <property type="match status" value="1"/>
</dbReference>
<dbReference type="GO" id="GO:0000155">
    <property type="term" value="F:phosphorelay sensor kinase activity"/>
    <property type="evidence" value="ECO:0007669"/>
    <property type="project" value="InterPro"/>
</dbReference>
<reference evidence="16 17" key="1">
    <citation type="submission" date="2018-06" db="EMBL/GenBank/DDBJ databases">
        <title>Paenibacillus imtechensis sp. nov.</title>
        <authorList>
            <person name="Pinnaka A.K."/>
            <person name="Singh H."/>
            <person name="Kaur M."/>
        </authorList>
    </citation>
    <scope>NUCLEOTIDE SEQUENCE [LARGE SCALE GENOMIC DNA]</scope>
    <source>
        <strain evidence="16 17">SMB1</strain>
    </source>
</reference>